<dbReference type="InterPro" id="IPR029069">
    <property type="entry name" value="HotDog_dom_sf"/>
</dbReference>
<evidence type="ECO:0000313" key="4">
    <source>
        <dbReference type="EMBL" id="RGD57799.1"/>
    </source>
</evidence>
<dbReference type="InterPro" id="IPR003736">
    <property type="entry name" value="PAAI_dom"/>
</dbReference>
<dbReference type="PANTHER" id="PTHR43240">
    <property type="entry name" value="1,4-DIHYDROXY-2-NAPHTHOYL-COA THIOESTERASE 1"/>
    <property type="match status" value="1"/>
</dbReference>
<proteinExistence type="predicted"/>
<gene>
    <name evidence="4" type="ORF">DR950_08370</name>
</gene>
<keyword evidence="5" id="KW-1185">Reference proteome</keyword>
<accession>A0A372ZPH1</accession>
<organism evidence="4 5">
    <name type="scientific">Kitasatospora xanthocidica</name>
    <dbReference type="NCBI Taxonomy" id="83382"/>
    <lineage>
        <taxon>Bacteria</taxon>
        <taxon>Bacillati</taxon>
        <taxon>Actinomycetota</taxon>
        <taxon>Actinomycetes</taxon>
        <taxon>Kitasatosporales</taxon>
        <taxon>Streptomycetaceae</taxon>
        <taxon>Kitasatospora</taxon>
    </lineage>
</organism>
<keyword evidence="1" id="KW-0378">Hydrolase</keyword>
<dbReference type="InterPro" id="IPR006683">
    <property type="entry name" value="Thioestr_dom"/>
</dbReference>
<comment type="caution">
    <text evidence="4">The sequence shown here is derived from an EMBL/GenBank/DDBJ whole genome shotgun (WGS) entry which is preliminary data.</text>
</comment>
<dbReference type="CDD" id="cd03443">
    <property type="entry name" value="PaaI_thioesterase"/>
    <property type="match status" value="1"/>
</dbReference>
<dbReference type="Pfam" id="PF03061">
    <property type="entry name" value="4HBT"/>
    <property type="match status" value="1"/>
</dbReference>
<evidence type="ECO:0000259" key="3">
    <source>
        <dbReference type="Pfam" id="PF03061"/>
    </source>
</evidence>
<dbReference type="Gene3D" id="3.10.129.10">
    <property type="entry name" value="Hotdog Thioesterase"/>
    <property type="match status" value="1"/>
</dbReference>
<sequence>MTTDEIAPEGPQPTNGPEQRTRTHTWTPGPPIAEFTHLSGEEILLEWIAGRIPEPSICGTMGFHLTEVKPGTAVFRGEPGDHLHNPMNTVHGGYLAALLDSALGCAVLSRLPAGVGYTTTQLNVHMLRPLFADSGTLRCEGVVLHLGRTMATAEARVVGAENGKLYAHATTTCAILAPRPEA</sequence>
<reference evidence="4 5" key="1">
    <citation type="submission" date="2018-08" db="EMBL/GenBank/DDBJ databases">
        <title>Diversity &amp; Physiological Properties of Lignin-Decomposing Actinobacteria from Soil.</title>
        <authorList>
            <person name="Roh S.G."/>
            <person name="Kim S.B."/>
        </authorList>
    </citation>
    <scope>NUCLEOTIDE SEQUENCE [LARGE SCALE GENOMIC DNA]</scope>
    <source>
        <strain evidence="4 5">MMS17-GH009</strain>
    </source>
</reference>
<feature type="domain" description="Thioesterase" evidence="3">
    <location>
        <begin position="87"/>
        <end position="163"/>
    </location>
</feature>
<feature type="region of interest" description="Disordered" evidence="2">
    <location>
        <begin position="1"/>
        <end position="29"/>
    </location>
</feature>
<dbReference type="PANTHER" id="PTHR43240:SF1">
    <property type="entry name" value="BLR5584 PROTEIN"/>
    <property type="match status" value="1"/>
</dbReference>
<evidence type="ECO:0000256" key="1">
    <source>
        <dbReference type="ARBA" id="ARBA00022801"/>
    </source>
</evidence>
<dbReference type="GO" id="GO:0005829">
    <property type="term" value="C:cytosol"/>
    <property type="evidence" value="ECO:0007669"/>
    <property type="project" value="TreeGrafter"/>
</dbReference>
<dbReference type="EMBL" id="QVIG01000001">
    <property type="protein sequence ID" value="RGD57799.1"/>
    <property type="molecule type" value="Genomic_DNA"/>
</dbReference>
<dbReference type="NCBIfam" id="TIGR00369">
    <property type="entry name" value="unchar_dom_1"/>
    <property type="match status" value="1"/>
</dbReference>
<evidence type="ECO:0000313" key="5">
    <source>
        <dbReference type="Proteomes" id="UP000263377"/>
    </source>
</evidence>
<dbReference type="RefSeq" id="WP_117486530.1">
    <property type="nucleotide sequence ID" value="NZ_QVIG01000001.1"/>
</dbReference>
<protein>
    <submittedName>
        <fullName evidence="4">PaaI family thioesterase</fullName>
    </submittedName>
</protein>
<dbReference type="AlphaFoldDB" id="A0A372ZPH1"/>
<dbReference type="Proteomes" id="UP000263377">
    <property type="component" value="Unassembled WGS sequence"/>
</dbReference>
<dbReference type="SUPFAM" id="SSF54637">
    <property type="entry name" value="Thioesterase/thiol ester dehydrase-isomerase"/>
    <property type="match status" value="1"/>
</dbReference>
<evidence type="ECO:0000256" key="2">
    <source>
        <dbReference type="SAM" id="MobiDB-lite"/>
    </source>
</evidence>
<dbReference type="GO" id="GO:0061522">
    <property type="term" value="F:1,4-dihydroxy-2-naphthoyl-CoA thioesterase activity"/>
    <property type="evidence" value="ECO:0007669"/>
    <property type="project" value="TreeGrafter"/>
</dbReference>
<name>A0A372ZPH1_9ACTN</name>